<feature type="region of interest" description="Disordered" evidence="1">
    <location>
        <begin position="71"/>
        <end position="92"/>
    </location>
</feature>
<feature type="region of interest" description="Disordered" evidence="1">
    <location>
        <begin position="120"/>
        <end position="147"/>
    </location>
</feature>
<proteinExistence type="predicted"/>
<keyword evidence="2" id="KW-1133">Transmembrane helix</keyword>
<keyword evidence="2" id="KW-0812">Transmembrane</keyword>
<evidence type="ECO:0000313" key="3">
    <source>
        <dbReference type="EMBL" id="OSX77618.1"/>
    </source>
</evidence>
<evidence type="ECO:0000256" key="2">
    <source>
        <dbReference type="SAM" id="Phobius"/>
    </source>
</evidence>
<protein>
    <submittedName>
        <fullName evidence="3">Uncharacterized protein</fullName>
    </submittedName>
</protein>
<dbReference type="EMBL" id="KV918832">
    <property type="protein sequence ID" value="OSX77618.1"/>
    <property type="molecule type" value="Genomic_DNA"/>
</dbReference>
<name>A0A1X6P9T0_PORUM</name>
<feature type="transmembrane region" description="Helical" evidence="2">
    <location>
        <begin position="48"/>
        <end position="67"/>
    </location>
</feature>
<reference evidence="3 4" key="1">
    <citation type="submission" date="2017-03" db="EMBL/GenBank/DDBJ databases">
        <title>WGS assembly of Porphyra umbilicalis.</title>
        <authorList>
            <person name="Brawley S.H."/>
            <person name="Blouin N.A."/>
            <person name="Ficko-Blean E."/>
            <person name="Wheeler G.L."/>
            <person name="Lohr M."/>
            <person name="Goodson H.V."/>
            <person name="Jenkins J.W."/>
            <person name="Blaby-Haas C.E."/>
            <person name="Helliwell K.E."/>
            <person name="Chan C."/>
            <person name="Marriage T."/>
            <person name="Bhattacharya D."/>
            <person name="Klein A.S."/>
            <person name="Badis Y."/>
            <person name="Brodie J."/>
            <person name="Cao Y."/>
            <person name="Collen J."/>
            <person name="Dittami S.M."/>
            <person name="Gachon C.M."/>
            <person name="Green B.R."/>
            <person name="Karpowicz S."/>
            <person name="Kim J.W."/>
            <person name="Kudahl U."/>
            <person name="Lin S."/>
            <person name="Michel G."/>
            <person name="Mittag M."/>
            <person name="Olson B.J."/>
            <person name="Pangilinan J."/>
            <person name="Peng Y."/>
            <person name="Qiu H."/>
            <person name="Shu S."/>
            <person name="Singer J.T."/>
            <person name="Smith A.G."/>
            <person name="Sprecher B.N."/>
            <person name="Wagner V."/>
            <person name="Wang W."/>
            <person name="Wang Z.-Y."/>
            <person name="Yan J."/>
            <person name="Yarish C."/>
            <person name="Zoeuner-Riek S."/>
            <person name="Zhuang Y."/>
            <person name="Zou Y."/>
            <person name="Lindquist E.A."/>
            <person name="Grimwood J."/>
            <person name="Barry K."/>
            <person name="Rokhsar D.S."/>
            <person name="Schmutz J."/>
            <person name="Stiller J.W."/>
            <person name="Grossman A.R."/>
            <person name="Prochnik S.E."/>
        </authorList>
    </citation>
    <scope>NUCLEOTIDE SEQUENCE [LARGE SCALE GENOMIC DNA]</scope>
    <source>
        <strain evidence="3">4086291</strain>
    </source>
</reference>
<keyword evidence="2" id="KW-0472">Membrane</keyword>
<accession>A0A1X6P9T0</accession>
<dbReference type="AlphaFoldDB" id="A0A1X6P9T0"/>
<evidence type="ECO:0000313" key="4">
    <source>
        <dbReference type="Proteomes" id="UP000218209"/>
    </source>
</evidence>
<keyword evidence="4" id="KW-1185">Reference proteome</keyword>
<feature type="compositionally biased region" description="Gly residues" evidence="1">
    <location>
        <begin position="134"/>
        <end position="147"/>
    </location>
</feature>
<feature type="transmembrane region" description="Helical" evidence="2">
    <location>
        <begin position="16"/>
        <end position="36"/>
    </location>
</feature>
<dbReference type="Proteomes" id="UP000218209">
    <property type="component" value="Unassembled WGS sequence"/>
</dbReference>
<evidence type="ECO:0000256" key="1">
    <source>
        <dbReference type="SAM" id="MobiDB-lite"/>
    </source>
</evidence>
<organism evidence="3 4">
    <name type="scientific">Porphyra umbilicalis</name>
    <name type="common">Purple laver</name>
    <name type="synonym">Red alga</name>
    <dbReference type="NCBI Taxonomy" id="2786"/>
    <lineage>
        <taxon>Eukaryota</taxon>
        <taxon>Rhodophyta</taxon>
        <taxon>Bangiophyceae</taxon>
        <taxon>Bangiales</taxon>
        <taxon>Bangiaceae</taxon>
        <taxon>Porphyra</taxon>
    </lineage>
</organism>
<feature type="compositionally biased region" description="Low complexity" evidence="1">
    <location>
        <begin position="120"/>
        <end position="130"/>
    </location>
</feature>
<gene>
    <name evidence="3" type="ORF">BU14_0141s0003</name>
</gene>
<sequence length="147" mass="14539">MDGADGSATSDGDRRVVWATGIASAVLFAFAITAAVSGERRGSPPPAAAAAALGGLLLSLLAVSTGVGRFTPLAPSGGADGDDEAGGAAGADADVDRWEMALTRYRRDFTPFNTRAAALAGLAQPPAEGPVDSGRGGRQGGGGSRRR</sequence>